<evidence type="ECO:0000256" key="3">
    <source>
        <dbReference type="ARBA" id="ARBA00022827"/>
    </source>
</evidence>
<gene>
    <name evidence="6" type="ORF">OM076_39990</name>
</gene>
<dbReference type="PRINTS" id="PR00420">
    <property type="entry name" value="RNGMNOXGNASE"/>
</dbReference>
<dbReference type="GO" id="GO:0004497">
    <property type="term" value="F:monooxygenase activity"/>
    <property type="evidence" value="ECO:0007669"/>
    <property type="project" value="UniProtKB-KW"/>
</dbReference>
<dbReference type="EMBL" id="JAPDOD010000067">
    <property type="protein sequence ID" value="MDA0166513.1"/>
    <property type="molecule type" value="Genomic_DNA"/>
</dbReference>
<feature type="domain" description="FAD-binding" evidence="5">
    <location>
        <begin position="2"/>
        <end position="334"/>
    </location>
</feature>
<comment type="caution">
    <text evidence="6">The sequence shown here is derived from an EMBL/GenBank/DDBJ whole genome shotgun (WGS) entry which is preliminary data.</text>
</comment>
<evidence type="ECO:0000313" key="6">
    <source>
        <dbReference type="EMBL" id="MDA0166513.1"/>
    </source>
</evidence>
<dbReference type="InterPro" id="IPR036188">
    <property type="entry name" value="FAD/NAD-bd_sf"/>
</dbReference>
<comment type="cofactor">
    <cofactor evidence="1">
        <name>FAD</name>
        <dbReference type="ChEBI" id="CHEBI:57692"/>
    </cofactor>
</comment>
<evidence type="ECO:0000313" key="7">
    <source>
        <dbReference type="Proteomes" id="UP001149140"/>
    </source>
</evidence>
<organism evidence="6 7">
    <name type="scientific">Solirubrobacter ginsenosidimutans</name>
    <dbReference type="NCBI Taxonomy" id="490573"/>
    <lineage>
        <taxon>Bacteria</taxon>
        <taxon>Bacillati</taxon>
        <taxon>Actinomycetota</taxon>
        <taxon>Thermoleophilia</taxon>
        <taxon>Solirubrobacterales</taxon>
        <taxon>Solirubrobacteraceae</taxon>
        <taxon>Solirubrobacter</taxon>
    </lineage>
</organism>
<dbReference type="SUPFAM" id="SSF54373">
    <property type="entry name" value="FAD-linked reductases, C-terminal domain"/>
    <property type="match status" value="1"/>
</dbReference>
<dbReference type="InterPro" id="IPR002938">
    <property type="entry name" value="FAD-bd"/>
</dbReference>
<evidence type="ECO:0000259" key="5">
    <source>
        <dbReference type="Pfam" id="PF01494"/>
    </source>
</evidence>
<sequence>MKAIVAGGGIGGLAAALALQRSGVEVTVLERRAELSKVAAGAGLMVWHNGTSALERLGVGDAVASRSTPIDRFEFRTWRGAPLACWQVGELGRELGAPTVGINRADLHVALAAALAPGVLRLGEACTGFEQDDDGVTVELAGGGSERADLLIGADGINSAVRTQLLGARAPRYAGYTTWRGVLDFPDDDAPPGLARKLWGPGRRFLSYRIGDGRLYWLALARAAEGGTDPEGGARAAVLNEYRGWDGPVEAMLEATPEAAIARVDIADHAPLRRWGEGRVTLLGDAAHAMTPNKGQGACQAIEDAVVISRELAGALDVPGALRRYEDARRSRTAGFQRESRMIGSLGRWRTGVACGVRDRLIRASFEGMGQRRHELEMRTAP</sequence>
<name>A0A9X3SB10_9ACTN</name>
<dbReference type="PANTHER" id="PTHR46496">
    <property type="match status" value="1"/>
</dbReference>
<keyword evidence="7" id="KW-1185">Reference proteome</keyword>
<keyword evidence="2" id="KW-0285">Flavoprotein</keyword>
<evidence type="ECO:0000256" key="2">
    <source>
        <dbReference type="ARBA" id="ARBA00022630"/>
    </source>
</evidence>
<dbReference type="RefSeq" id="WP_270045771.1">
    <property type="nucleotide sequence ID" value="NZ_JAPDOD010000067.1"/>
</dbReference>
<dbReference type="GO" id="GO:0071949">
    <property type="term" value="F:FAD binding"/>
    <property type="evidence" value="ECO:0007669"/>
    <property type="project" value="InterPro"/>
</dbReference>
<evidence type="ECO:0000256" key="4">
    <source>
        <dbReference type="ARBA" id="ARBA00023002"/>
    </source>
</evidence>
<keyword evidence="3" id="KW-0274">FAD</keyword>
<keyword evidence="6" id="KW-0503">Monooxygenase</keyword>
<dbReference type="Proteomes" id="UP001149140">
    <property type="component" value="Unassembled WGS sequence"/>
</dbReference>
<dbReference type="AlphaFoldDB" id="A0A9X3SB10"/>
<protein>
    <submittedName>
        <fullName evidence="6">FAD-dependent monooxygenase</fullName>
    </submittedName>
</protein>
<dbReference type="SUPFAM" id="SSF51905">
    <property type="entry name" value="FAD/NAD(P)-binding domain"/>
    <property type="match status" value="1"/>
</dbReference>
<evidence type="ECO:0000256" key="1">
    <source>
        <dbReference type="ARBA" id="ARBA00001974"/>
    </source>
</evidence>
<dbReference type="PANTHER" id="PTHR46496:SF1">
    <property type="entry name" value="ZEAXANTHIN EPOXIDASE, CHLOROPLASTIC"/>
    <property type="match status" value="1"/>
</dbReference>
<dbReference type="Pfam" id="PF01494">
    <property type="entry name" value="FAD_binding_3"/>
    <property type="match status" value="1"/>
</dbReference>
<keyword evidence="4" id="KW-0560">Oxidoreductase</keyword>
<dbReference type="Gene3D" id="3.50.50.60">
    <property type="entry name" value="FAD/NAD(P)-binding domain"/>
    <property type="match status" value="1"/>
</dbReference>
<accession>A0A9X3SB10</accession>
<proteinExistence type="predicted"/>
<reference evidence="6" key="1">
    <citation type="submission" date="2022-10" db="EMBL/GenBank/DDBJ databases">
        <title>The WGS of Solirubrobacter ginsenosidimutans DSM 21036.</title>
        <authorList>
            <person name="Jiang Z."/>
        </authorList>
    </citation>
    <scope>NUCLEOTIDE SEQUENCE</scope>
    <source>
        <strain evidence="6">DSM 21036</strain>
    </source>
</reference>